<dbReference type="Gene3D" id="1.10.287.40">
    <property type="entry name" value="Serine-tRNA synthetase, tRNA binding domain"/>
    <property type="match status" value="1"/>
</dbReference>
<comment type="catalytic activity">
    <reaction evidence="10 12">
        <text>tRNA(Sec) + L-serine + ATP = L-seryl-tRNA(Sec) + AMP + diphosphate + H(+)</text>
        <dbReference type="Rhea" id="RHEA:42580"/>
        <dbReference type="Rhea" id="RHEA-COMP:9742"/>
        <dbReference type="Rhea" id="RHEA-COMP:10128"/>
        <dbReference type="ChEBI" id="CHEBI:15378"/>
        <dbReference type="ChEBI" id="CHEBI:30616"/>
        <dbReference type="ChEBI" id="CHEBI:33019"/>
        <dbReference type="ChEBI" id="CHEBI:33384"/>
        <dbReference type="ChEBI" id="CHEBI:78442"/>
        <dbReference type="ChEBI" id="CHEBI:78533"/>
        <dbReference type="ChEBI" id="CHEBI:456215"/>
        <dbReference type="EC" id="6.1.1.11"/>
    </reaction>
</comment>
<organism evidence="16 17">
    <name type="scientific">Hyphomonas pacifica</name>
    <dbReference type="NCBI Taxonomy" id="1280941"/>
    <lineage>
        <taxon>Bacteria</taxon>
        <taxon>Pseudomonadati</taxon>
        <taxon>Pseudomonadota</taxon>
        <taxon>Alphaproteobacteria</taxon>
        <taxon>Hyphomonadales</taxon>
        <taxon>Hyphomonadaceae</taxon>
        <taxon>Hyphomonas</taxon>
    </lineage>
</organism>
<comment type="caution">
    <text evidence="12">Lacks conserved residue(s) required for the propagation of feature annotation.</text>
</comment>
<feature type="binding site" evidence="12">
    <location>
        <begin position="233"/>
        <end position="235"/>
    </location>
    <ligand>
        <name>L-serine</name>
        <dbReference type="ChEBI" id="CHEBI:33384"/>
    </ligand>
</feature>
<feature type="binding site" evidence="12">
    <location>
        <position position="388"/>
    </location>
    <ligand>
        <name>L-serine</name>
        <dbReference type="ChEBI" id="CHEBI:33384"/>
    </ligand>
</feature>
<dbReference type="GO" id="GO:0016260">
    <property type="term" value="P:selenocysteine biosynthetic process"/>
    <property type="evidence" value="ECO:0007669"/>
    <property type="project" value="UniProtKB-UniRule"/>
</dbReference>
<dbReference type="Proteomes" id="UP000249123">
    <property type="component" value="Unassembled WGS sequence"/>
</dbReference>
<feature type="binding site" evidence="12 13">
    <location>
        <position position="287"/>
    </location>
    <ligand>
        <name>L-serine</name>
        <dbReference type="ChEBI" id="CHEBI:33384"/>
    </ligand>
</feature>
<evidence type="ECO:0000256" key="1">
    <source>
        <dbReference type="ARBA" id="ARBA00004496"/>
    </source>
</evidence>
<dbReference type="PROSITE" id="PS50862">
    <property type="entry name" value="AA_TRNA_LIGASE_II"/>
    <property type="match status" value="1"/>
</dbReference>
<dbReference type="HAMAP" id="MF_00176">
    <property type="entry name" value="Ser_tRNA_synth_type1"/>
    <property type="match status" value="1"/>
</dbReference>
<dbReference type="SUPFAM" id="SSF46589">
    <property type="entry name" value="tRNA-binding arm"/>
    <property type="match status" value="1"/>
</dbReference>
<feature type="binding site" evidence="13">
    <location>
        <position position="233"/>
    </location>
    <ligand>
        <name>L-serine</name>
        <dbReference type="ChEBI" id="CHEBI:33384"/>
    </ligand>
</feature>
<comment type="similarity">
    <text evidence="3 12">Belongs to the class-II aminoacyl-tRNA synthetase family. Type-1 seryl-tRNA synthetase subfamily.</text>
</comment>
<dbReference type="Pfam" id="PF02403">
    <property type="entry name" value="Seryl_tRNA_N"/>
    <property type="match status" value="1"/>
</dbReference>
<evidence type="ECO:0000256" key="14">
    <source>
        <dbReference type="PIRSR" id="PIRSR001529-2"/>
    </source>
</evidence>
<evidence type="ECO:0000256" key="2">
    <source>
        <dbReference type="ARBA" id="ARBA00005045"/>
    </source>
</evidence>
<dbReference type="PANTHER" id="PTHR43697">
    <property type="entry name" value="SERYL-TRNA SYNTHETASE"/>
    <property type="match status" value="1"/>
</dbReference>
<comment type="subcellular location">
    <subcellularLocation>
        <location evidence="1 12">Cytoplasm</location>
    </subcellularLocation>
</comment>
<dbReference type="InterPro" id="IPR045864">
    <property type="entry name" value="aa-tRNA-synth_II/BPL/LPL"/>
</dbReference>
<dbReference type="PANTHER" id="PTHR43697:SF1">
    <property type="entry name" value="SERINE--TRNA LIGASE"/>
    <property type="match status" value="1"/>
</dbReference>
<keyword evidence="8 12" id="KW-0648">Protein biosynthesis</keyword>
<dbReference type="InterPro" id="IPR006195">
    <property type="entry name" value="aa-tRNA-synth_II"/>
</dbReference>
<feature type="binding site" evidence="12 14">
    <location>
        <begin position="264"/>
        <end position="266"/>
    </location>
    <ligand>
        <name>ATP</name>
        <dbReference type="ChEBI" id="CHEBI:30616"/>
    </ligand>
</feature>
<evidence type="ECO:0000256" key="3">
    <source>
        <dbReference type="ARBA" id="ARBA00010728"/>
    </source>
</evidence>
<evidence type="ECO:0000256" key="11">
    <source>
        <dbReference type="ARBA" id="ARBA00048823"/>
    </source>
</evidence>
<evidence type="ECO:0000256" key="5">
    <source>
        <dbReference type="ARBA" id="ARBA00022598"/>
    </source>
</evidence>
<keyword evidence="9 12" id="KW-0030">Aminoacyl-tRNA synthetase</keyword>
<dbReference type="InterPro" id="IPR033729">
    <property type="entry name" value="SerRS_core"/>
</dbReference>
<keyword evidence="5 12" id="KW-0436">Ligase</keyword>
<feature type="binding site" evidence="12 14">
    <location>
        <begin position="352"/>
        <end position="355"/>
    </location>
    <ligand>
        <name>ATP</name>
        <dbReference type="ChEBI" id="CHEBI:30616"/>
    </ligand>
</feature>
<comment type="subunit">
    <text evidence="12">Homodimer. The tRNA molecule binds across the dimer.</text>
</comment>
<evidence type="ECO:0000256" key="4">
    <source>
        <dbReference type="ARBA" id="ARBA00022490"/>
    </source>
</evidence>
<comment type="function">
    <text evidence="12">Catalyzes the attachment of serine to tRNA(Ser). Is also able to aminoacylate tRNA(Sec) with serine, to form the misacylated tRNA L-seryl-tRNA(Sec), which will be further converted into selenocysteinyl-tRNA(Sec).</text>
</comment>
<evidence type="ECO:0000256" key="8">
    <source>
        <dbReference type="ARBA" id="ARBA00022917"/>
    </source>
</evidence>
<keyword evidence="4 12" id="KW-0963">Cytoplasm</keyword>
<dbReference type="EMBL" id="AWFB01000078">
    <property type="protein sequence ID" value="RAN30686.1"/>
    <property type="molecule type" value="Genomic_DNA"/>
</dbReference>
<reference evidence="16 17" key="1">
    <citation type="submission" date="2013-04" db="EMBL/GenBank/DDBJ databases">
        <title>Hyphomonas sp. T24B3 Genome Sequencing.</title>
        <authorList>
            <person name="Lai Q."/>
            <person name="Shao Z."/>
        </authorList>
    </citation>
    <scope>NUCLEOTIDE SEQUENCE [LARGE SCALE GENOMIC DNA]</scope>
    <source>
        <strain evidence="16 17">T24B3</strain>
    </source>
</reference>
<evidence type="ECO:0000256" key="9">
    <source>
        <dbReference type="ARBA" id="ARBA00023146"/>
    </source>
</evidence>
<name>A0A062U1Y6_9PROT</name>
<dbReference type="eggNOG" id="COG0172">
    <property type="taxonomic scope" value="Bacteria"/>
</dbReference>
<dbReference type="InterPro" id="IPR010978">
    <property type="entry name" value="tRNA-bd_arm"/>
</dbReference>
<feature type="domain" description="Aminoacyl-transfer RNA synthetases class-II family profile" evidence="15">
    <location>
        <begin position="175"/>
        <end position="413"/>
    </location>
</feature>
<dbReference type="GO" id="GO:0005524">
    <property type="term" value="F:ATP binding"/>
    <property type="evidence" value="ECO:0007669"/>
    <property type="project" value="UniProtKB-UniRule"/>
</dbReference>
<evidence type="ECO:0000256" key="10">
    <source>
        <dbReference type="ARBA" id="ARBA00047929"/>
    </source>
</evidence>
<comment type="caution">
    <text evidence="16">The sequence shown here is derived from an EMBL/GenBank/DDBJ whole genome shotgun (WGS) entry which is preliminary data.</text>
</comment>
<dbReference type="InterPro" id="IPR002314">
    <property type="entry name" value="aa-tRNA-synt_IIb"/>
</dbReference>
<dbReference type="PIRSF" id="PIRSF001529">
    <property type="entry name" value="Ser-tRNA-synth_IIa"/>
    <property type="match status" value="1"/>
</dbReference>
<dbReference type="STRING" id="1280941.HY2_10645"/>
<dbReference type="GO" id="GO:0004828">
    <property type="term" value="F:serine-tRNA ligase activity"/>
    <property type="evidence" value="ECO:0007669"/>
    <property type="project" value="UniProtKB-UniRule"/>
</dbReference>
<dbReference type="UniPathway" id="UPA00906">
    <property type="reaction ID" value="UER00895"/>
</dbReference>
<dbReference type="AlphaFoldDB" id="A0A062U1Y6"/>
<dbReference type="InterPro" id="IPR002317">
    <property type="entry name" value="Ser-tRNA-ligase_type_1"/>
</dbReference>
<dbReference type="EC" id="6.1.1.11" evidence="12"/>
<dbReference type="SUPFAM" id="SSF55681">
    <property type="entry name" value="Class II aaRS and biotin synthetases"/>
    <property type="match status" value="1"/>
</dbReference>
<feature type="binding site" evidence="13">
    <location>
        <position position="264"/>
    </location>
    <ligand>
        <name>L-serine</name>
        <dbReference type="ChEBI" id="CHEBI:33384"/>
    </ligand>
</feature>
<dbReference type="InterPro" id="IPR015866">
    <property type="entry name" value="Ser-tRNA-synth_1_N"/>
</dbReference>
<dbReference type="OrthoDB" id="9804647at2"/>
<dbReference type="GO" id="GO:0005737">
    <property type="term" value="C:cytoplasm"/>
    <property type="evidence" value="ECO:0007669"/>
    <property type="project" value="UniProtKB-SubCell"/>
</dbReference>
<evidence type="ECO:0000313" key="16">
    <source>
        <dbReference type="EMBL" id="RAN30686.1"/>
    </source>
</evidence>
<keyword evidence="6 12" id="KW-0547">Nucleotide-binding</keyword>
<dbReference type="Gene3D" id="3.30.930.10">
    <property type="entry name" value="Bira Bifunctional Protein, Domain 2"/>
    <property type="match status" value="1"/>
</dbReference>
<evidence type="ECO:0000259" key="15">
    <source>
        <dbReference type="PROSITE" id="PS50862"/>
    </source>
</evidence>
<gene>
    <name evidence="12" type="primary">serS</name>
    <name evidence="16" type="ORF">HY3_05930</name>
</gene>
<dbReference type="Pfam" id="PF00587">
    <property type="entry name" value="tRNA-synt_2b"/>
    <property type="match status" value="1"/>
</dbReference>
<comment type="catalytic activity">
    <reaction evidence="11 12">
        <text>tRNA(Ser) + L-serine + ATP = L-seryl-tRNA(Ser) + AMP + diphosphate + H(+)</text>
        <dbReference type="Rhea" id="RHEA:12292"/>
        <dbReference type="Rhea" id="RHEA-COMP:9669"/>
        <dbReference type="Rhea" id="RHEA-COMP:9703"/>
        <dbReference type="ChEBI" id="CHEBI:15378"/>
        <dbReference type="ChEBI" id="CHEBI:30616"/>
        <dbReference type="ChEBI" id="CHEBI:33019"/>
        <dbReference type="ChEBI" id="CHEBI:33384"/>
        <dbReference type="ChEBI" id="CHEBI:78442"/>
        <dbReference type="ChEBI" id="CHEBI:78533"/>
        <dbReference type="ChEBI" id="CHEBI:456215"/>
        <dbReference type="EC" id="6.1.1.11"/>
    </reaction>
</comment>
<dbReference type="CDD" id="cd00770">
    <property type="entry name" value="SerRS_core"/>
    <property type="match status" value="1"/>
</dbReference>
<dbReference type="InterPro" id="IPR042103">
    <property type="entry name" value="SerRS_1_N_sf"/>
</dbReference>
<keyword evidence="7 12" id="KW-0067">ATP-binding</keyword>
<proteinExistence type="inferred from homology"/>
<dbReference type="RefSeq" id="WP_034825251.1">
    <property type="nucleotide sequence ID" value="NZ_AWFA01000011.1"/>
</dbReference>
<evidence type="ECO:0000256" key="7">
    <source>
        <dbReference type="ARBA" id="ARBA00022840"/>
    </source>
</evidence>
<keyword evidence="17" id="KW-1185">Reference proteome</keyword>
<evidence type="ECO:0000256" key="12">
    <source>
        <dbReference type="HAMAP-Rule" id="MF_00176"/>
    </source>
</evidence>
<dbReference type="GO" id="GO:0006434">
    <property type="term" value="P:seryl-tRNA aminoacylation"/>
    <property type="evidence" value="ECO:0007669"/>
    <property type="project" value="UniProtKB-UniRule"/>
</dbReference>
<protein>
    <recommendedName>
        <fullName evidence="12">Serine--tRNA ligase</fullName>
        <ecNumber evidence="12">6.1.1.11</ecNumber>
    </recommendedName>
    <alternativeName>
        <fullName evidence="12">Seryl-tRNA synthetase</fullName>
        <shortName evidence="12">SerRS</shortName>
    </alternativeName>
    <alternativeName>
        <fullName evidence="12">Seryl-tRNA(Ser/Sec) synthetase</fullName>
    </alternativeName>
</protein>
<evidence type="ECO:0000313" key="17">
    <source>
        <dbReference type="Proteomes" id="UP000249123"/>
    </source>
</evidence>
<sequence>MFDIRAIRENPDAFRAAWNRKKPGLGDSVDDILAHDAAVRTAVTDKQEAEKARNETSKLIGKAKASGDEAEFERLRKVVADAKETIEAAGEQEEAARQLLDDLLYGLPNIPLDEVPDGQDEDGNVEQSRWGEPKAYDFEVKDHADLGEALGMMDFETAAKMSGARFVLLSGKLARLERALAAFMLDVQTEEHGYTECSPPVLVKDQALVGTGQLPKFAEDLFRTTADHYLIPTAEVPLTNIVRESITEADYLPRRFTAHTPCFRSEAGSAGRDTKGMIRLHQFNKVELVSVVANQEEGLQELERMTGCAEEILKRLNLPFRRMLLCAGDMGAGARKTYDLEVWLPSQDTYREISSCSYCGDYQARRMNARYRPEAGAKPEFVHTLNGSGLAVGRTLVAILENYQNADGSITVPEALRGYMNGLEVISA</sequence>
<dbReference type="NCBIfam" id="TIGR00414">
    <property type="entry name" value="serS"/>
    <property type="match status" value="1"/>
</dbReference>
<comment type="pathway">
    <text evidence="2 12">Aminoacyl-tRNA biosynthesis; selenocysteinyl-tRNA(Sec) biosynthesis; L-seryl-tRNA(Sec) from L-serine and tRNA(Sec): step 1/1.</text>
</comment>
<evidence type="ECO:0000256" key="6">
    <source>
        <dbReference type="ARBA" id="ARBA00022741"/>
    </source>
</evidence>
<evidence type="ECO:0000256" key="13">
    <source>
        <dbReference type="PIRSR" id="PIRSR001529-1"/>
    </source>
</evidence>
<comment type="domain">
    <text evidence="12">Consists of two distinct domains, a catalytic core and a N-terminal extension that is involved in tRNA binding.</text>
</comment>
<accession>A0A062U1Y6</accession>
<dbReference type="PRINTS" id="PR00981">
    <property type="entry name" value="TRNASYNTHSER"/>
</dbReference>
<feature type="binding site" evidence="13">
    <location>
        <position position="386"/>
    </location>
    <ligand>
        <name>L-serine</name>
        <dbReference type="ChEBI" id="CHEBI:33384"/>
    </ligand>
</feature>